<organism evidence="1 2">
    <name type="scientific">Chryseobacterium antibioticum</name>
    <dbReference type="NCBI Taxonomy" id="2728847"/>
    <lineage>
        <taxon>Bacteria</taxon>
        <taxon>Pseudomonadati</taxon>
        <taxon>Bacteroidota</taxon>
        <taxon>Flavobacteriia</taxon>
        <taxon>Flavobacteriales</taxon>
        <taxon>Weeksellaceae</taxon>
        <taxon>Chryseobacterium group</taxon>
        <taxon>Chryseobacterium</taxon>
    </lineage>
</organism>
<proteinExistence type="predicted"/>
<evidence type="ECO:0000313" key="1">
    <source>
        <dbReference type="EMBL" id="NML69833.1"/>
    </source>
</evidence>
<name>A0A7Y0AM17_9FLAO</name>
<comment type="caution">
    <text evidence="1">The sequence shown here is derived from an EMBL/GenBank/DDBJ whole genome shotgun (WGS) entry which is preliminary data.</text>
</comment>
<dbReference type="EMBL" id="JABBGI010000009">
    <property type="protein sequence ID" value="NML69833.1"/>
    <property type="molecule type" value="Genomic_DNA"/>
</dbReference>
<sequence length="102" mass="12065">MNLTEEEALALGIKVMSDINFNYDNNVKVDARYLEKGKYYDFNCWLLSFPYGFEDFDRYIYGNLMIDDDTGVVKKSISIRNGSITIDYNEEKDKYFIIEKRP</sequence>
<reference evidence="1 2" key="1">
    <citation type="submission" date="2020-04" db="EMBL/GenBank/DDBJ databases">
        <title>Chryseobacterium sp. RP-3-3 sp. nov., isolated from Jeju soil.</title>
        <authorList>
            <person name="Dahal R.H."/>
        </authorList>
    </citation>
    <scope>NUCLEOTIDE SEQUENCE [LARGE SCALE GENOMIC DNA]</scope>
    <source>
        <strain evidence="1 2">RP-3-3</strain>
    </source>
</reference>
<keyword evidence="2" id="KW-1185">Reference proteome</keyword>
<accession>A0A7Y0AM17</accession>
<evidence type="ECO:0000313" key="2">
    <source>
        <dbReference type="Proteomes" id="UP000544054"/>
    </source>
</evidence>
<gene>
    <name evidence="1" type="ORF">HHL23_08485</name>
</gene>
<dbReference type="Proteomes" id="UP000544054">
    <property type="component" value="Unassembled WGS sequence"/>
</dbReference>
<protein>
    <submittedName>
        <fullName evidence="1">Uncharacterized protein</fullName>
    </submittedName>
</protein>
<dbReference type="AlphaFoldDB" id="A0A7Y0AM17"/>
<dbReference type="RefSeq" id="WP_169234382.1">
    <property type="nucleotide sequence ID" value="NZ_JABBGI010000009.1"/>
</dbReference>